<name>A0A2U1MQ46_ARTAN</name>
<keyword evidence="2" id="KW-1185">Reference proteome</keyword>
<dbReference type="AlphaFoldDB" id="A0A2U1MQ46"/>
<evidence type="ECO:0000313" key="1">
    <source>
        <dbReference type="EMBL" id="PWA63395.1"/>
    </source>
</evidence>
<accession>A0A2U1MQ46</accession>
<sequence length="97" mass="10597">MADQATGSNPALFQNPLYLHLSDGPGSLTVQEKLSGTVLHSTTDPNMAELWDTCNNMVICWILGSVSESIARSVMFVDTASEMWMQLEKRFALSDGS</sequence>
<dbReference type="PANTHER" id="PTHR37610">
    <property type="entry name" value="CCHC-TYPE DOMAIN-CONTAINING PROTEIN"/>
    <property type="match status" value="1"/>
</dbReference>
<proteinExistence type="predicted"/>
<gene>
    <name evidence="1" type="ORF">CTI12_AA354240</name>
</gene>
<protein>
    <recommendedName>
        <fullName evidence="3">Retrotransposon Copia-like N-terminal domain-containing protein</fullName>
    </recommendedName>
</protein>
<dbReference type="EMBL" id="PKPP01004646">
    <property type="protein sequence ID" value="PWA63395.1"/>
    <property type="molecule type" value="Genomic_DNA"/>
</dbReference>
<reference evidence="1 2" key="1">
    <citation type="journal article" date="2018" name="Mol. Plant">
        <title>The genome of Artemisia annua provides insight into the evolution of Asteraceae family and artemisinin biosynthesis.</title>
        <authorList>
            <person name="Shen Q."/>
            <person name="Zhang L."/>
            <person name="Liao Z."/>
            <person name="Wang S."/>
            <person name="Yan T."/>
            <person name="Shi P."/>
            <person name="Liu M."/>
            <person name="Fu X."/>
            <person name="Pan Q."/>
            <person name="Wang Y."/>
            <person name="Lv Z."/>
            <person name="Lu X."/>
            <person name="Zhang F."/>
            <person name="Jiang W."/>
            <person name="Ma Y."/>
            <person name="Chen M."/>
            <person name="Hao X."/>
            <person name="Li L."/>
            <person name="Tang Y."/>
            <person name="Lv G."/>
            <person name="Zhou Y."/>
            <person name="Sun X."/>
            <person name="Brodelius P.E."/>
            <person name="Rose J.K.C."/>
            <person name="Tang K."/>
        </authorList>
    </citation>
    <scope>NUCLEOTIDE SEQUENCE [LARGE SCALE GENOMIC DNA]</scope>
    <source>
        <strain evidence="2">cv. Huhao1</strain>
        <tissue evidence="1">Leaf</tissue>
    </source>
</reference>
<dbReference type="OrthoDB" id="5544992at2759"/>
<dbReference type="PANTHER" id="PTHR37610:SF6">
    <property type="entry name" value="GAG-POLYPEPTIDE OF LTR COPIA-TYPE-RELATED"/>
    <property type="match status" value="1"/>
</dbReference>
<organism evidence="1 2">
    <name type="scientific">Artemisia annua</name>
    <name type="common">Sweet wormwood</name>
    <dbReference type="NCBI Taxonomy" id="35608"/>
    <lineage>
        <taxon>Eukaryota</taxon>
        <taxon>Viridiplantae</taxon>
        <taxon>Streptophyta</taxon>
        <taxon>Embryophyta</taxon>
        <taxon>Tracheophyta</taxon>
        <taxon>Spermatophyta</taxon>
        <taxon>Magnoliopsida</taxon>
        <taxon>eudicotyledons</taxon>
        <taxon>Gunneridae</taxon>
        <taxon>Pentapetalae</taxon>
        <taxon>asterids</taxon>
        <taxon>campanulids</taxon>
        <taxon>Asterales</taxon>
        <taxon>Asteraceae</taxon>
        <taxon>Asteroideae</taxon>
        <taxon>Anthemideae</taxon>
        <taxon>Artemisiinae</taxon>
        <taxon>Artemisia</taxon>
    </lineage>
</organism>
<dbReference type="Proteomes" id="UP000245207">
    <property type="component" value="Unassembled WGS sequence"/>
</dbReference>
<evidence type="ECO:0000313" key="2">
    <source>
        <dbReference type="Proteomes" id="UP000245207"/>
    </source>
</evidence>
<evidence type="ECO:0008006" key="3">
    <source>
        <dbReference type="Google" id="ProtNLM"/>
    </source>
</evidence>
<comment type="caution">
    <text evidence="1">The sequence shown here is derived from an EMBL/GenBank/DDBJ whole genome shotgun (WGS) entry which is preliminary data.</text>
</comment>